<dbReference type="Gene3D" id="3.40.50.1820">
    <property type="entry name" value="alpha/beta hydrolase"/>
    <property type="match status" value="1"/>
</dbReference>
<evidence type="ECO:0000259" key="1">
    <source>
        <dbReference type="Pfam" id="PF00561"/>
    </source>
</evidence>
<keyword evidence="3" id="KW-1185">Reference proteome</keyword>
<protein>
    <submittedName>
        <fullName evidence="2">Pimeloyl-ACP methyl ester carboxylesterase</fullName>
    </submittedName>
</protein>
<dbReference type="GO" id="GO:0016020">
    <property type="term" value="C:membrane"/>
    <property type="evidence" value="ECO:0007669"/>
    <property type="project" value="TreeGrafter"/>
</dbReference>
<name>A0A285SLD4_9BACL</name>
<proteinExistence type="predicted"/>
<gene>
    <name evidence="2" type="ORF">SAMN05880501_105100</name>
</gene>
<sequence>MMQKKKKGLFKKIFISVVGLLVLLSVVGFSFEAIAGYYGAKKYPPEGKLVDVGGFNLHLQRYGEGGPTILFEAGSGESSNIWLDIPEELSQYGTVVTYDRAGYGWSDKADTERTGENIVNELYTALKKENIEGPYILVGHSLGGMYMRLFAQTYKDEVAGIVLLDSRHEDYSNETNQLLIDAGIDPMTMGNPSKNTLSLMKQSGVIRLMKDSLLKDIPEEHRDLFLNIEFRPKFFHAQEDELRNMGMVEDLIRNQSLGDIPLVIVTHGIAIDGTAIGLSEKDSNKMEETWQQQQKQTLELSEDSELIIAKNSGHAIMHDEPELVVDVIVDVVNKVK</sequence>
<dbReference type="InterPro" id="IPR029058">
    <property type="entry name" value="AB_hydrolase_fold"/>
</dbReference>
<dbReference type="Proteomes" id="UP000219636">
    <property type="component" value="Unassembled WGS sequence"/>
</dbReference>
<organism evidence="2 3">
    <name type="scientific">Ureibacillus xyleni</name>
    <dbReference type="NCBI Taxonomy" id="614648"/>
    <lineage>
        <taxon>Bacteria</taxon>
        <taxon>Bacillati</taxon>
        <taxon>Bacillota</taxon>
        <taxon>Bacilli</taxon>
        <taxon>Bacillales</taxon>
        <taxon>Caryophanaceae</taxon>
        <taxon>Ureibacillus</taxon>
    </lineage>
</organism>
<feature type="domain" description="AB hydrolase-1" evidence="1">
    <location>
        <begin position="67"/>
        <end position="179"/>
    </location>
</feature>
<dbReference type="InterPro" id="IPR050266">
    <property type="entry name" value="AB_hydrolase_sf"/>
</dbReference>
<dbReference type="EMBL" id="OBMQ01000005">
    <property type="protein sequence ID" value="SOC08546.1"/>
    <property type="molecule type" value="Genomic_DNA"/>
</dbReference>
<dbReference type="InterPro" id="IPR000073">
    <property type="entry name" value="AB_hydrolase_1"/>
</dbReference>
<reference evidence="3" key="1">
    <citation type="submission" date="2017-08" db="EMBL/GenBank/DDBJ databases">
        <authorList>
            <person name="Varghese N."/>
            <person name="Submissions S."/>
        </authorList>
    </citation>
    <scope>NUCLEOTIDE SEQUENCE [LARGE SCALE GENOMIC DNA]</scope>
    <source>
        <strain evidence="3">JC22</strain>
    </source>
</reference>
<accession>A0A285SLD4</accession>
<dbReference type="PANTHER" id="PTHR43798">
    <property type="entry name" value="MONOACYLGLYCEROL LIPASE"/>
    <property type="match status" value="1"/>
</dbReference>
<dbReference type="SUPFAM" id="SSF53474">
    <property type="entry name" value="alpha/beta-Hydrolases"/>
    <property type="match status" value="1"/>
</dbReference>
<dbReference type="OrthoDB" id="59888at2"/>
<evidence type="ECO:0000313" key="3">
    <source>
        <dbReference type="Proteomes" id="UP000219636"/>
    </source>
</evidence>
<evidence type="ECO:0000313" key="2">
    <source>
        <dbReference type="EMBL" id="SOC08546.1"/>
    </source>
</evidence>
<dbReference type="PANTHER" id="PTHR43798:SF33">
    <property type="entry name" value="HYDROLASE, PUTATIVE (AFU_ORTHOLOGUE AFUA_2G14860)-RELATED"/>
    <property type="match status" value="1"/>
</dbReference>
<dbReference type="Pfam" id="PF00561">
    <property type="entry name" value="Abhydrolase_1"/>
    <property type="match status" value="1"/>
</dbReference>
<dbReference type="AlphaFoldDB" id="A0A285SLD4"/>